<keyword evidence="3 6" id="KW-0812">Transmembrane</keyword>
<feature type="transmembrane region" description="Helical" evidence="6">
    <location>
        <begin position="25"/>
        <end position="44"/>
    </location>
</feature>
<gene>
    <name evidence="7" type="ORF">SAMN05444274_103294</name>
</gene>
<dbReference type="PANTHER" id="PTHR33931">
    <property type="entry name" value="HOLIN-LIKE PROTEIN CIDA-RELATED"/>
    <property type="match status" value="1"/>
</dbReference>
<evidence type="ECO:0000256" key="4">
    <source>
        <dbReference type="ARBA" id="ARBA00022989"/>
    </source>
</evidence>
<name>A0A1M4YBF3_9BACT</name>
<feature type="transmembrane region" description="Helical" evidence="6">
    <location>
        <begin position="82"/>
        <end position="104"/>
    </location>
</feature>
<accession>A0A1M4YBF3</accession>
<reference evidence="7 8" key="1">
    <citation type="submission" date="2016-11" db="EMBL/GenBank/DDBJ databases">
        <authorList>
            <person name="Jaros S."/>
            <person name="Januszkiewicz K."/>
            <person name="Wedrychowicz H."/>
        </authorList>
    </citation>
    <scope>NUCLEOTIDE SEQUENCE [LARGE SCALE GENOMIC DNA]</scope>
    <source>
        <strain evidence="7 8">DSM 26910</strain>
    </source>
</reference>
<evidence type="ECO:0000256" key="2">
    <source>
        <dbReference type="ARBA" id="ARBA00022475"/>
    </source>
</evidence>
<dbReference type="Proteomes" id="UP000184164">
    <property type="component" value="Unassembled WGS sequence"/>
</dbReference>
<organism evidence="7 8">
    <name type="scientific">Mariniphaga anaerophila</name>
    <dbReference type="NCBI Taxonomy" id="1484053"/>
    <lineage>
        <taxon>Bacteria</taxon>
        <taxon>Pseudomonadati</taxon>
        <taxon>Bacteroidota</taxon>
        <taxon>Bacteroidia</taxon>
        <taxon>Marinilabiliales</taxon>
        <taxon>Prolixibacteraceae</taxon>
        <taxon>Mariniphaga</taxon>
    </lineage>
</organism>
<dbReference type="PANTHER" id="PTHR33931:SF5">
    <property type="entry name" value="UPF0299 MEMBRANE PROTEIN YOHJ"/>
    <property type="match status" value="1"/>
</dbReference>
<evidence type="ECO:0000313" key="8">
    <source>
        <dbReference type="Proteomes" id="UP000184164"/>
    </source>
</evidence>
<dbReference type="OrthoDB" id="3176438at2"/>
<comment type="subcellular location">
    <subcellularLocation>
        <location evidence="1">Cell membrane</location>
        <topology evidence="1">Multi-pass membrane protein</topology>
    </subcellularLocation>
</comment>
<proteinExistence type="predicted"/>
<keyword evidence="2" id="KW-1003">Cell membrane</keyword>
<feature type="transmembrane region" description="Helical" evidence="6">
    <location>
        <begin position="56"/>
        <end position="76"/>
    </location>
</feature>
<protein>
    <submittedName>
        <fullName evidence="7">Holin-like protein</fullName>
    </submittedName>
</protein>
<dbReference type="RefSeq" id="WP_073000370.1">
    <property type="nucleotide sequence ID" value="NZ_FQUM01000003.1"/>
</dbReference>
<evidence type="ECO:0000256" key="5">
    <source>
        <dbReference type="ARBA" id="ARBA00023136"/>
    </source>
</evidence>
<dbReference type="GO" id="GO:0005886">
    <property type="term" value="C:plasma membrane"/>
    <property type="evidence" value="ECO:0007669"/>
    <property type="project" value="UniProtKB-SubCell"/>
</dbReference>
<dbReference type="AlphaFoldDB" id="A0A1M4YBF3"/>
<keyword evidence="4 6" id="KW-1133">Transmembrane helix</keyword>
<evidence type="ECO:0000313" key="7">
    <source>
        <dbReference type="EMBL" id="SHF02906.1"/>
    </source>
</evidence>
<keyword evidence="8" id="KW-1185">Reference proteome</keyword>
<dbReference type="Pfam" id="PF03788">
    <property type="entry name" value="LrgA"/>
    <property type="match status" value="1"/>
</dbReference>
<evidence type="ECO:0000256" key="3">
    <source>
        <dbReference type="ARBA" id="ARBA00022692"/>
    </source>
</evidence>
<keyword evidence="5 6" id="KW-0472">Membrane</keyword>
<sequence length="125" mass="14232">MIRQCAIIFGCLAIGELIVHFTSINLPSSIIGMLLLTLLLKLEWIKLEWIKGIADFLVNALPFFFVPAGVAVMLYYDLIFASFWEILVASFGSTIIVLVVTGWTHQHLRVRTKKNRSKREKLIAR</sequence>
<evidence type="ECO:0000256" key="1">
    <source>
        <dbReference type="ARBA" id="ARBA00004651"/>
    </source>
</evidence>
<dbReference type="EMBL" id="FQUM01000003">
    <property type="protein sequence ID" value="SHF02906.1"/>
    <property type="molecule type" value="Genomic_DNA"/>
</dbReference>
<dbReference type="InterPro" id="IPR005538">
    <property type="entry name" value="LrgA/CidA"/>
</dbReference>
<evidence type="ECO:0000256" key="6">
    <source>
        <dbReference type="SAM" id="Phobius"/>
    </source>
</evidence>